<dbReference type="PANTHER" id="PTHR47064:SF2">
    <property type="entry name" value="SMP-30_GLUCONOLACTONASE_LRE-LIKE REGION DOMAIN-CONTAINING PROTEIN-RELATED"/>
    <property type="match status" value="1"/>
</dbReference>
<evidence type="ECO:0000259" key="2">
    <source>
        <dbReference type="Pfam" id="PF08450"/>
    </source>
</evidence>
<sequence length="403" mass="44129">MATSVPSEARDDSGLPSGVARWRQRKLRDSGSSKDQQTDYSGFSFLIRDDDFLRLLGPNPKIETVVQTDAHEGLVYYPDENAILFTTQGDFKSIPNKVKKVCLKTKTVESIFENTDFANGMSLDLNGDLLICQQGCAGNPAYIQKVNLKTKESSNVADNWFGIQLNGPNDIIVKSDGSIWFSDPDYPTEQGFGGKTQVKNHLYRIAYDGIVDVVADKFQKPNGLAFSPDESKLYVTDTGYYNCGPEKEDKNRPHSVTVFDVINRRQLRNRRLFASICAFDGSQLGMPDGIKVDTEGRVYVCSTDGVHVISENGVVLGLIQIPEAVNLAFGGPFLDTLYIANDKALHSVKLNATGAGLSYAAQFHDVEDYKNSFTQAFGAANALGGDTSIGRPSGGDERWENGS</sequence>
<dbReference type="InterPro" id="IPR052988">
    <property type="entry name" value="Oryzine_lactonohydrolase"/>
</dbReference>
<reference evidence="3 4" key="1">
    <citation type="submission" date="2024-09" db="EMBL/GenBank/DDBJ databases">
        <title>Chromosome-scale assembly of Riccia fluitans.</title>
        <authorList>
            <person name="Paukszto L."/>
            <person name="Sawicki J."/>
            <person name="Karawczyk K."/>
            <person name="Piernik-Szablinska J."/>
            <person name="Szczecinska M."/>
            <person name="Mazdziarz M."/>
        </authorList>
    </citation>
    <scope>NUCLEOTIDE SEQUENCE [LARGE SCALE GENOMIC DNA]</scope>
    <source>
        <strain evidence="3">Rf_01</strain>
        <tissue evidence="3">Aerial parts of the thallus</tissue>
    </source>
</reference>
<accession>A0ABD1XXG4</accession>
<evidence type="ECO:0000256" key="1">
    <source>
        <dbReference type="SAM" id="MobiDB-lite"/>
    </source>
</evidence>
<dbReference type="Proteomes" id="UP001605036">
    <property type="component" value="Unassembled WGS sequence"/>
</dbReference>
<dbReference type="AlphaFoldDB" id="A0ABD1XXG4"/>
<evidence type="ECO:0000313" key="3">
    <source>
        <dbReference type="EMBL" id="KAL2613643.1"/>
    </source>
</evidence>
<dbReference type="InterPro" id="IPR013658">
    <property type="entry name" value="SGL"/>
</dbReference>
<name>A0ABD1XXG4_9MARC</name>
<keyword evidence="4" id="KW-1185">Reference proteome</keyword>
<organism evidence="3 4">
    <name type="scientific">Riccia fluitans</name>
    <dbReference type="NCBI Taxonomy" id="41844"/>
    <lineage>
        <taxon>Eukaryota</taxon>
        <taxon>Viridiplantae</taxon>
        <taxon>Streptophyta</taxon>
        <taxon>Embryophyta</taxon>
        <taxon>Marchantiophyta</taxon>
        <taxon>Marchantiopsida</taxon>
        <taxon>Marchantiidae</taxon>
        <taxon>Marchantiales</taxon>
        <taxon>Ricciaceae</taxon>
        <taxon>Riccia</taxon>
    </lineage>
</organism>
<protein>
    <recommendedName>
        <fullName evidence="2">SMP-30/Gluconolactonase/LRE-like region domain-containing protein</fullName>
    </recommendedName>
</protein>
<dbReference type="SUPFAM" id="SSF63829">
    <property type="entry name" value="Calcium-dependent phosphotriesterase"/>
    <property type="match status" value="1"/>
</dbReference>
<dbReference type="Gene3D" id="2.120.10.30">
    <property type="entry name" value="TolB, C-terminal domain"/>
    <property type="match status" value="1"/>
</dbReference>
<feature type="region of interest" description="Disordered" evidence="1">
    <location>
        <begin position="1"/>
        <end position="37"/>
    </location>
</feature>
<proteinExistence type="predicted"/>
<dbReference type="PANTHER" id="PTHR47064">
    <property type="entry name" value="PUTATIVE (AFU_ORTHOLOGUE AFUA_1G08990)-RELATED"/>
    <property type="match status" value="1"/>
</dbReference>
<dbReference type="EMBL" id="JBHFFA010000007">
    <property type="protein sequence ID" value="KAL2613643.1"/>
    <property type="molecule type" value="Genomic_DNA"/>
</dbReference>
<comment type="caution">
    <text evidence="3">The sequence shown here is derived from an EMBL/GenBank/DDBJ whole genome shotgun (WGS) entry which is preliminary data.</text>
</comment>
<dbReference type="Pfam" id="PF08450">
    <property type="entry name" value="SGL"/>
    <property type="match status" value="1"/>
</dbReference>
<feature type="domain" description="SMP-30/Gluconolactonase/LRE-like region" evidence="2">
    <location>
        <begin position="72"/>
        <end position="340"/>
    </location>
</feature>
<dbReference type="InterPro" id="IPR011042">
    <property type="entry name" value="6-blade_b-propeller_TolB-like"/>
</dbReference>
<gene>
    <name evidence="3" type="ORF">R1flu_025335</name>
</gene>
<evidence type="ECO:0000313" key="4">
    <source>
        <dbReference type="Proteomes" id="UP001605036"/>
    </source>
</evidence>